<dbReference type="SMART" id="SM00267">
    <property type="entry name" value="GGDEF"/>
    <property type="match status" value="1"/>
</dbReference>
<dbReference type="InterPro" id="IPR029016">
    <property type="entry name" value="GAF-like_dom_sf"/>
</dbReference>
<keyword evidence="3" id="KW-1185">Reference proteome</keyword>
<dbReference type="InterPro" id="IPR003018">
    <property type="entry name" value="GAF"/>
</dbReference>
<dbReference type="SUPFAM" id="SSF55073">
    <property type="entry name" value="Nucleotide cyclase"/>
    <property type="match status" value="1"/>
</dbReference>
<dbReference type="RefSeq" id="WP_188974143.1">
    <property type="nucleotide sequence ID" value="NZ_BMOL01000026.1"/>
</dbReference>
<organism evidence="2 3">
    <name type="scientific">Deinococcus aerolatus</name>
    <dbReference type="NCBI Taxonomy" id="522487"/>
    <lineage>
        <taxon>Bacteria</taxon>
        <taxon>Thermotogati</taxon>
        <taxon>Deinococcota</taxon>
        <taxon>Deinococci</taxon>
        <taxon>Deinococcales</taxon>
        <taxon>Deinococcaceae</taxon>
        <taxon>Deinococcus</taxon>
    </lineage>
</organism>
<dbReference type="PANTHER" id="PTHR43102:SF2">
    <property type="entry name" value="GAF DOMAIN-CONTAINING PROTEIN"/>
    <property type="match status" value="1"/>
</dbReference>
<dbReference type="PANTHER" id="PTHR43102">
    <property type="entry name" value="SLR1143 PROTEIN"/>
    <property type="match status" value="1"/>
</dbReference>
<dbReference type="PROSITE" id="PS50887">
    <property type="entry name" value="GGDEF"/>
    <property type="match status" value="1"/>
</dbReference>
<feature type="domain" description="GGDEF" evidence="1">
    <location>
        <begin position="381"/>
        <end position="507"/>
    </location>
</feature>
<dbReference type="InterPro" id="IPR000160">
    <property type="entry name" value="GGDEF_dom"/>
</dbReference>
<dbReference type="Pfam" id="PF01590">
    <property type="entry name" value="GAF"/>
    <property type="match status" value="1"/>
</dbReference>
<gene>
    <name evidence="2" type="ORF">GCM10010840_34100</name>
</gene>
<sequence>MIGAPRPPDEYARLLDLAHYEILDTPREAAFDRIARLAARLLGTPVAVINLVDQYRQWGKAAVGVADTTAPRHDSFCAWTILNSTPLVIENARSDPRFAHNPMVTGEAGIYMYAGVPLTTPAGHRIGTLCVTDDQPHPLSAADLEALTDLAELVVAELELRLRNLELARELNAQVSRNAELQRGLDHAHVLEGVTGLMDLDLSPEEMTLAASALLGEGLNADYIGLLIFEPQGLRVEVAYHAVQAPPALRSISLQPSEWPGTVTWMVRELARPLYVDDYPGYPGALTGAIDGGVQQIAWLPLGTRGEVTSLLMAIRHVDNPVQRWRGSDRALLEAAGRCVRRALDRQMDMELARQEARRDALTGLLNRRALDQDLPRRRGQPYLLAGVDLDGLKALNDAEGHAQGDRLLQVFARTLKVTVGDAGEVYRLGGDEFVILSDADEDSVQDAVDTAVLAARQVGALLGASVGLAHGHEGDGAALLVLADQRMYAVKHRRQAARAALSGAQDNLLVTR</sequence>
<dbReference type="EMBL" id="BMOL01000026">
    <property type="protein sequence ID" value="GGL93237.1"/>
    <property type="molecule type" value="Genomic_DNA"/>
</dbReference>
<protein>
    <submittedName>
        <fullName evidence="2">Diguanylate cyclase</fullName>
    </submittedName>
</protein>
<proteinExistence type="predicted"/>
<dbReference type="Gene3D" id="3.30.450.40">
    <property type="match status" value="2"/>
</dbReference>
<evidence type="ECO:0000259" key="1">
    <source>
        <dbReference type="PROSITE" id="PS50887"/>
    </source>
</evidence>
<accession>A0ABQ2GFR7</accession>
<evidence type="ECO:0000313" key="2">
    <source>
        <dbReference type="EMBL" id="GGL93237.1"/>
    </source>
</evidence>
<evidence type="ECO:0000313" key="3">
    <source>
        <dbReference type="Proteomes" id="UP000639973"/>
    </source>
</evidence>
<dbReference type="SUPFAM" id="SSF55781">
    <property type="entry name" value="GAF domain-like"/>
    <property type="match status" value="2"/>
</dbReference>
<dbReference type="InterPro" id="IPR029787">
    <property type="entry name" value="Nucleotide_cyclase"/>
</dbReference>
<dbReference type="Pfam" id="PF00990">
    <property type="entry name" value="GGDEF"/>
    <property type="match status" value="1"/>
</dbReference>
<comment type="caution">
    <text evidence="2">The sequence shown here is derived from an EMBL/GenBank/DDBJ whole genome shotgun (WGS) entry which is preliminary data.</text>
</comment>
<reference evidence="3" key="1">
    <citation type="journal article" date="2019" name="Int. J. Syst. Evol. Microbiol.">
        <title>The Global Catalogue of Microorganisms (GCM) 10K type strain sequencing project: providing services to taxonomists for standard genome sequencing and annotation.</title>
        <authorList>
            <consortium name="The Broad Institute Genomics Platform"/>
            <consortium name="The Broad Institute Genome Sequencing Center for Infectious Disease"/>
            <person name="Wu L."/>
            <person name="Ma J."/>
        </authorList>
    </citation>
    <scope>NUCLEOTIDE SEQUENCE [LARGE SCALE GENOMIC DNA]</scope>
    <source>
        <strain evidence="3">JCM 15442</strain>
    </source>
</reference>
<dbReference type="Proteomes" id="UP000639973">
    <property type="component" value="Unassembled WGS sequence"/>
</dbReference>
<dbReference type="NCBIfam" id="TIGR00254">
    <property type="entry name" value="GGDEF"/>
    <property type="match status" value="1"/>
</dbReference>
<dbReference type="Gene3D" id="3.30.70.270">
    <property type="match status" value="1"/>
</dbReference>
<dbReference type="InterPro" id="IPR043128">
    <property type="entry name" value="Rev_trsase/Diguanyl_cyclase"/>
</dbReference>
<name>A0ABQ2GFR7_9DEIO</name>
<dbReference type="CDD" id="cd01949">
    <property type="entry name" value="GGDEF"/>
    <property type="match status" value="1"/>
</dbReference>
<dbReference type="SMART" id="SM00065">
    <property type="entry name" value="GAF"/>
    <property type="match status" value="2"/>
</dbReference>